<dbReference type="InterPro" id="IPR033671">
    <property type="entry name" value="TrmH"/>
</dbReference>
<dbReference type="Gene3D" id="3.40.1280.10">
    <property type="match status" value="1"/>
</dbReference>
<keyword evidence="1 7" id="KW-0820">tRNA-binding</keyword>
<comment type="caution">
    <text evidence="9">The sequence shown here is derived from an EMBL/GenBank/DDBJ whole genome shotgun (WGS) entry which is preliminary data.</text>
</comment>
<dbReference type="PANTHER" id="PTHR43453">
    <property type="entry name" value="RRNA METHYLASE-LIKE"/>
    <property type="match status" value="1"/>
</dbReference>
<organism evidence="9 10">
    <name type="scientific">Flavobacterium cauense R2A-7</name>
    <dbReference type="NCBI Taxonomy" id="1341154"/>
    <lineage>
        <taxon>Bacteria</taxon>
        <taxon>Pseudomonadati</taxon>
        <taxon>Bacteroidota</taxon>
        <taxon>Flavobacteriia</taxon>
        <taxon>Flavobacteriales</taxon>
        <taxon>Flavobacteriaceae</taxon>
        <taxon>Flavobacterium</taxon>
    </lineage>
</organism>
<comment type="catalytic activity">
    <reaction evidence="7">
        <text>guanosine(18) in tRNA + S-adenosyl-L-methionine = 2'-O-methylguanosine(18) in tRNA + S-adenosyl-L-homocysteine + H(+)</text>
        <dbReference type="Rhea" id="RHEA:20077"/>
        <dbReference type="Rhea" id="RHEA-COMP:10190"/>
        <dbReference type="Rhea" id="RHEA-COMP:10192"/>
        <dbReference type="ChEBI" id="CHEBI:15378"/>
        <dbReference type="ChEBI" id="CHEBI:57856"/>
        <dbReference type="ChEBI" id="CHEBI:59789"/>
        <dbReference type="ChEBI" id="CHEBI:74269"/>
        <dbReference type="ChEBI" id="CHEBI:74445"/>
        <dbReference type="EC" id="2.1.1.34"/>
    </reaction>
</comment>
<keyword evidence="2 7" id="KW-0489">Methyltransferase</keyword>
<dbReference type="HAMAP" id="MF_02060">
    <property type="entry name" value="tRNA_methyltr_TrmH"/>
    <property type="match status" value="1"/>
</dbReference>
<dbReference type="InterPro" id="IPR029028">
    <property type="entry name" value="Alpha/beta_knot_MTases"/>
</dbReference>
<dbReference type="InterPro" id="IPR001537">
    <property type="entry name" value="SpoU_MeTrfase"/>
</dbReference>
<proteinExistence type="inferred from homology"/>
<evidence type="ECO:0000313" key="10">
    <source>
        <dbReference type="Proteomes" id="UP000319848"/>
    </source>
</evidence>
<dbReference type="PANTHER" id="PTHR43453:SF1">
    <property type="entry name" value="TRNA_RRNA METHYLTRANSFERASE SPOU TYPE DOMAIN-CONTAINING PROTEIN"/>
    <property type="match status" value="1"/>
</dbReference>
<evidence type="ECO:0000256" key="4">
    <source>
        <dbReference type="ARBA" id="ARBA00022691"/>
    </source>
</evidence>
<dbReference type="GO" id="GO:0002938">
    <property type="term" value="P:tRNA guanine ribose methylation"/>
    <property type="evidence" value="ECO:0007669"/>
    <property type="project" value="UniProtKB-UniRule"/>
</dbReference>
<dbReference type="GO" id="GO:0141100">
    <property type="term" value="F:tRNA (guanine(18)-2'-O)-methyltransferase activity"/>
    <property type="evidence" value="ECO:0007669"/>
    <property type="project" value="UniProtKB-UniRule"/>
</dbReference>
<feature type="binding site" evidence="7">
    <location>
        <position position="156"/>
    </location>
    <ligand>
        <name>S-adenosyl-L-methionine</name>
        <dbReference type="ChEBI" id="CHEBI:59789"/>
    </ligand>
</feature>
<keyword evidence="6 7" id="KW-0694">RNA-binding</keyword>
<dbReference type="EMBL" id="VLKQ01000008">
    <property type="protein sequence ID" value="TWI11725.1"/>
    <property type="molecule type" value="Genomic_DNA"/>
</dbReference>
<comment type="caution">
    <text evidence="7">Lacks conserved residue(s) required for the propagation of feature annotation.</text>
</comment>
<dbReference type="Proteomes" id="UP000319848">
    <property type="component" value="Unassembled WGS sequence"/>
</dbReference>
<dbReference type="PROSITE" id="PS51207">
    <property type="entry name" value="PXA"/>
    <property type="match status" value="1"/>
</dbReference>
<dbReference type="InterPro" id="IPR003114">
    <property type="entry name" value="Phox_assoc"/>
</dbReference>
<reference evidence="9 10" key="1">
    <citation type="journal article" date="2015" name="Stand. Genomic Sci.">
        <title>Genomic Encyclopedia of Bacterial and Archaeal Type Strains, Phase III: the genomes of soil and plant-associated and newly described type strains.</title>
        <authorList>
            <person name="Whitman W.B."/>
            <person name="Woyke T."/>
            <person name="Klenk H.P."/>
            <person name="Zhou Y."/>
            <person name="Lilburn T.G."/>
            <person name="Beck B.J."/>
            <person name="De Vos P."/>
            <person name="Vandamme P."/>
            <person name="Eisen J.A."/>
            <person name="Garrity G."/>
            <person name="Hugenholtz P."/>
            <person name="Kyrpides N.C."/>
        </authorList>
    </citation>
    <scope>NUCLEOTIDE SEQUENCE [LARGE SCALE GENOMIC DNA]</scope>
    <source>
        <strain evidence="9 10">CGMCC 1.7270</strain>
    </source>
</reference>
<gene>
    <name evidence="7" type="primary">trmH</name>
    <name evidence="9" type="ORF">IP98_01893</name>
</gene>
<dbReference type="GO" id="GO:0000049">
    <property type="term" value="F:tRNA binding"/>
    <property type="evidence" value="ECO:0007669"/>
    <property type="project" value="UniProtKB-UniRule"/>
</dbReference>
<dbReference type="STRING" id="1341154.FCR2A7T_27810"/>
<accession>V6RVI5</accession>
<dbReference type="Pfam" id="PF00588">
    <property type="entry name" value="SpoU_methylase"/>
    <property type="match status" value="1"/>
</dbReference>
<feature type="binding site" evidence="7">
    <location>
        <position position="113"/>
    </location>
    <ligand>
        <name>S-adenosyl-L-methionine</name>
        <dbReference type="ChEBI" id="CHEBI:59789"/>
    </ligand>
</feature>
<keyword evidence="10" id="KW-1185">Reference proteome</keyword>
<evidence type="ECO:0000256" key="5">
    <source>
        <dbReference type="ARBA" id="ARBA00022694"/>
    </source>
</evidence>
<evidence type="ECO:0000259" key="8">
    <source>
        <dbReference type="PROSITE" id="PS51207"/>
    </source>
</evidence>
<evidence type="ECO:0000256" key="1">
    <source>
        <dbReference type="ARBA" id="ARBA00022555"/>
    </source>
</evidence>
<evidence type="ECO:0000256" key="6">
    <source>
        <dbReference type="ARBA" id="ARBA00022884"/>
    </source>
</evidence>
<dbReference type="CDD" id="cd18092">
    <property type="entry name" value="SpoU-like_TrmH"/>
    <property type="match status" value="1"/>
</dbReference>
<evidence type="ECO:0000256" key="2">
    <source>
        <dbReference type="ARBA" id="ARBA00022603"/>
    </source>
</evidence>
<dbReference type="AlphaFoldDB" id="V6RVI5"/>
<keyword evidence="4 7" id="KW-0949">S-adenosyl-L-methionine</keyword>
<dbReference type="EC" id="2.1.1.34" evidence="7"/>
<protein>
    <recommendedName>
        <fullName evidence="7">tRNA (guanosine(18)-2'-O)-methyltransferase</fullName>
        <ecNumber evidence="7">2.1.1.34</ecNumber>
    </recommendedName>
    <alternativeName>
        <fullName evidence="7">tRNA [Gm18] methyltransferase</fullName>
    </alternativeName>
</protein>
<keyword evidence="5 7" id="KW-0819">tRNA processing</keyword>
<comment type="similarity">
    <text evidence="7">Belongs to the class IV-like SAM-binding methyltransferase superfamily. RNA methyltransferase TrmH family.</text>
</comment>
<evidence type="ECO:0000256" key="7">
    <source>
        <dbReference type="HAMAP-Rule" id="MF_02060"/>
    </source>
</evidence>
<keyword evidence="3 7" id="KW-0808">Transferase</keyword>
<evidence type="ECO:0000256" key="3">
    <source>
        <dbReference type="ARBA" id="ARBA00022679"/>
    </source>
</evidence>
<evidence type="ECO:0000313" key="9">
    <source>
        <dbReference type="EMBL" id="TWI11725.1"/>
    </source>
</evidence>
<name>V6RVI5_9FLAO</name>
<dbReference type="RefSeq" id="WP_023571865.1">
    <property type="nucleotide sequence ID" value="NZ_AVBI01000024.1"/>
</dbReference>
<sequence>MENLLSDPDYLNYLEDFITPSRKERFFEVLKNRTKHFTVAIEDVYQLHNTSAVMRSCEVFGIQELHVVEQRYGKKIDKEIALGAEKWVDIHRFNSNQDCIDDLKARGYQIIATTPHENDCMLEDFDISKPSAIFFGTERYGLSDEVLQQADGFLKIPMFGFTESLNISVSAAIILQHISSRLRHSDIDWQLTEAELFEKRIDWTRKSIKDIEYITKKYLEKVAGSR</sequence>
<feature type="domain" description="PXA" evidence="8">
    <location>
        <begin position="1"/>
        <end position="22"/>
    </location>
</feature>
<dbReference type="InterPro" id="IPR029026">
    <property type="entry name" value="tRNA_m1G_MTases_N"/>
</dbReference>
<dbReference type="OrthoDB" id="9785673at2"/>
<feature type="binding site" evidence="7">
    <location>
        <position position="165"/>
    </location>
    <ligand>
        <name>S-adenosyl-L-methionine</name>
        <dbReference type="ChEBI" id="CHEBI:59789"/>
    </ligand>
</feature>
<comment type="function">
    <text evidence="7">Catalyzes the 2'-O methylation of guanosine at position 18 in tRNA.</text>
</comment>
<dbReference type="SUPFAM" id="SSF75217">
    <property type="entry name" value="alpha/beta knot"/>
    <property type="match status" value="1"/>
</dbReference>